<proteinExistence type="predicted"/>
<evidence type="ECO:0000313" key="2">
    <source>
        <dbReference type="EMBL" id="QHU15570.1"/>
    </source>
</evidence>
<feature type="region of interest" description="Disordered" evidence="1">
    <location>
        <begin position="18"/>
        <end position="69"/>
    </location>
</feature>
<dbReference type="AlphaFoldDB" id="A0A6C0KFV7"/>
<dbReference type="EMBL" id="MN740866">
    <property type="protein sequence ID" value="QHU15570.1"/>
    <property type="molecule type" value="Genomic_DNA"/>
</dbReference>
<feature type="compositionally biased region" description="Acidic residues" evidence="1">
    <location>
        <begin position="19"/>
        <end position="41"/>
    </location>
</feature>
<sequence>MAEVFEENAKNVLVYQQEYENEDAEPYEEEDYSENELEDREEFNKFPGARGKPEHVIKPKAKTDPSGKTSYNIDKHIRTYAVNIDGRFRGSILLQSEPSCSGQTTFMGTNSANFLFNPSRQYKNIHSIRVTSFEFYNSFYTYSSIDATTGLGRGNTTFTLLDYGPTTDPMPASPVATYPIKVQDGNWVIVDPILNPAANNYNLIYFISQYIATQIPNFTTFTSGINPVTNSVYFSDVNRRFGFQFPTTTDNPNGNGIGYNLGFYGTSYMSGPPTPVPPYYNGFGNEISAETIYDSVEDTYIYLKINDYEIIKHLNSDQTEFGAFMKIPLTSPKNAIQFMNSTTNTAAREYFFPQPSNISSFLFEMTDAYGKTLQMNGSTFSVTLEIQEILQSDIYEKMLEL</sequence>
<protein>
    <submittedName>
        <fullName evidence="2">Uncharacterized protein</fullName>
    </submittedName>
</protein>
<feature type="compositionally biased region" description="Basic and acidic residues" evidence="1">
    <location>
        <begin position="51"/>
        <end position="65"/>
    </location>
</feature>
<accession>A0A6C0KFV7</accession>
<name>A0A6C0KFV7_9ZZZZ</name>
<organism evidence="2">
    <name type="scientific">viral metagenome</name>
    <dbReference type="NCBI Taxonomy" id="1070528"/>
    <lineage>
        <taxon>unclassified sequences</taxon>
        <taxon>metagenomes</taxon>
        <taxon>organismal metagenomes</taxon>
    </lineage>
</organism>
<reference evidence="2" key="1">
    <citation type="journal article" date="2020" name="Nature">
        <title>Giant virus diversity and host interactions through global metagenomics.</title>
        <authorList>
            <person name="Schulz F."/>
            <person name="Roux S."/>
            <person name="Paez-Espino D."/>
            <person name="Jungbluth S."/>
            <person name="Walsh D.A."/>
            <person name="Denef V.J."/>
            <person name="McMahon K.D."/>
            <person name="Konstantinidis K.T."/>
            <person name="Eloe-Fadrosh E.A."/>
            <person name="Kyrpides N.C."/>
            <person name="Woyke T."/>
        </authorList>
    </citation>
    <scope>NUCLEOTIDE SEQUENCE</scope>
    <source>
        <strain evidence="2">GVMAG-S-3300002307-41</strain>
    </source>
</reference>
<evidence type="ECO:0000256" key="1">
    <source>
        <dbReference type="SAM" id="MobiDB-lite"/>
    </source>
</evidence>